<dbReference type="SMART" id="SM00054">
    <property type="entry name" value="EFh"/>
    <property type="match status" value="3"/>
</dbReference>
<dbReference type="UniPathway" id="UPA00862"/>
<keyword evidence="12" id="KW-0106">Calcium</keyword>
<dbReference type="InterPro" id="IPR017938">
    <property type="entry name" value="Riboflavin_synthase-like_b-brl"/>
</dbReference>
<dbReference type="GO" id="GO:0005794">
    <property type="term" value="C:Golgi apparatus"/>
    <property type="evidence" value="ECO:0007669"/>
    <property type="project" value="TreeGrafter"/>
</dbReference>
<feature type="transmembrane region" description="Helical" evidence="22">
    <location>
        <begin position="825"/>
        <end position="844"/>
    </location>
</feature>
<dbReference type="GO" id="GO:0030210">
    <property type="term" value="P:heparin proteoglycan biosynthetic process"/>
    <property type="evidence" value="ECO:0007669"/>
    <property type="project" value="UniProtKB-UniPathway"/>
</dbReference>
<keyword evidence="8" id="KW-0285">Flavoprotein</keyword>
<dbReference type="Gene3D" id="2.40.30.10">
    <property type="entry name" value="Translation factors"/>
    <property type="match status" value="1"/>
</dbReference>
<dbReference type="GO" id="GO:0005509">
    <property type="term" value="F:calcium ion binding"/>
    <property type="evidence" value="ECO:0007669"/>
    <property type="project" value="InterPro"/>
</dbReference>
<feature type="transmembrane region" description="Helical" evidence="22">
    <location>
        <begin position="604"/>
        <end position="627"/>
    </location>
</feature>
<dbReference type="InterPro" id="IPR000778">
    <property type="entry name" value="Cyt_b245_heavy_chain"/>
</dbReference>
<organism evidence="25 28">
    <name type="scientific">Pipra filicauda</name>
    <name type="common">Wire-tailed manakin</name>
    <dbReference type="NCBI Taxonomy" id="649802"/>
    <lineage>
        <taxon>Eukaryota</taxon>
        <taxon>Metazoa</taxon>
        <taxon>Chordata</taxon>
        <taxon>Craniata</taxon>
        <taxon>Vertebrata</taxon>
        <taxon>Euteleostomi</taxon>
        <taxon>Archelosauria</taxon>
        <taxon>Archosauria</taxon>
        <taxon>Dinosauria</taxon>
        <taxon>Saurischia</taxon>
        <taxon>Theropoda</taxon>
        <taxon>Coelurosauria</taxon>
        <taxon>Aves</taxon>
        <taxon>Neognathae</taxon>
        <taxon>Neoaves</taxon>
        <taxon>Telluraves</taxon>
        <taxon>Australaves</taxon>
        <taxon>Passeriformes</taxon>
        <taxon>Pipridae</taxon>
        <taxon>Pipra</taxon>
    </lineage>
</organism>
<dbReference type="RefSeq" id="XP_039241275.1">
    <property type="nucleotide sequence ID" value="XM_039385341.1"/>
</dbReference>
<evidence type="ECO:0000256" key="13">
    <source>
        <dbReference type="ARBA" id="ARBA00022857"/>
    </source>
</evidence>
<keyword evidence="14" id="KW-0735">Signal-anchor</keyword>
<dbReference type="PANTHER" id="PTHR13174">
    <property type="entry name" value="D-GLUCURONYL C5-EPIMERASE"/>
    <property type="match status" value="1"/>
</dbReference>
<feature type="transmembrane region" description="Helical" evidence="22">
    <location>
        <begin position="574"/>
        <end position="592"/>
    </location>
</feature>
<sequence length="1600" mass="178129">MGTAGDAEWLRWVTKQFGSIAGKDKEISLEEFKSALQVKESFFAERFFALFDADGSGTISLEELLRALRLLVHGDQRDKLSFLFQVYDVDGSGSIEAEELQLVLRWCLRESSVSLPEERLGDLTRALLEAADRDHSGSITFPELREQLEAFPELMENLTISAASWLKPPEPPERPRPRCLSRGYWYNHRGQLGCLGGFAALNLLLFTLAALRHRGLGPAIMVARGCGQGLNLDCALLAVSAGHGHGEGFRTVGGPGGMRVCWESRRDVAPNISSCPPSISTCPWYLPVLPDPPLAPWYLLLPPTSPTVPWYLPLLPNISRCLHHFQVPLASPITPNISRYPLASPITPNISHCSPASPIAPNSSNCFQHLQSSPKSPTAPWHLQLHPTSLIAPNNSTCPWHLPFLPSTSRCPSAISHCPPSISCCHCHLQMPPTSLIVPWHLPSPPAIPHCLPTPPIAPKCPWHAQFSPGTSRCPPGISTRPQHPSLCPPGPEVPMLRRCLTWLRSTAAAEALPLDQPVQCHQLVGYVVLALGAAHSGAHIAHLARLAQRDGGPALLESLLWARPGGGGVGGTAPQTGLALLALLLAMGTFSSPCVRRRGHFEVFYWTHLSYISVWTLLILHGPYFWKWFLVPGSLFVLEKVLGWAWRRAGGLHIVEVNLLPSKVTHLVIQRPPSFHFKPGDYVYLNVPAIASYEWHPFSISSAPEQPETLWLHIRSLGQWTNRLYEYFQQLESPSPEPNPPGRSRSWAQEGSVASGRDGSVQLTAFRATVPGQDPERGGGDVPALCTSQGSTGPGETRRLCSVKCFLDGPYGTPTRRIFLSEHAVLIGAGIGITPFASILQSIMYRYRRRRQSCPSCHHSWCEELRDQDMTLRKVDFIWINRDQKHFEWFLSLLSKLEREQAELEPGGRFLELHLYMTSALARSDVKALGLQVALDLLAAKEKRDSITGLRTRTQPGRPDWGKEHGAGDPLETSQGSILEVGKPGDALEFPALPFLRYGVNMRCLAARVNYKTLIVICALFTLVMVLLWNRCSSDTSGPFPRIPPGLERRGMAEDEPRQHSEETSPQEQQKAPPVAGAGRAPAPKYEEIDCVINEEHTVKGRREGNEVFLPFSWVEKYFEVYGKIAQYDGYDRFEFSHSYSKVYTQRAPYHPDGVFMSFEGYNVEVRDRVKCISGVEGVPLSTQWGPQGYFYPIQIAQYGLSHYSKNLTEKPPHVEVYETAEDKDRGRAGDWAVPKGCSLTTVWDKAKLTGVKQFSAPDTSEGVSLQLGNTRDFIISFDLKFVTNGSISVVLETTEKNQLFTVHYVSNTQLIAFRDRDIYYGIGARTSWSTLTRDLLTDLRKGVGLSNTKAVKQTKIMPKRVVRLVAKGRGFLDNVTISATAHMAAFFAASDWLVRNQDERGGWPIMVTRKLGEGFKSLEPGWYSAMAQGQAMSTLVRAYLLTRDAAFLGAALRATAPYKLPAEQRGVKAVFMNRHDWYEEYPTSPSSFVLNGFMYSLIGLYDLKETAGEKLGREARLLYERGMESLKAMLPLYDTGSGTIYDLRHFMLGTAPNLARWDYHTTHINQLQLLSTIDDSPIFKEFVKRWKSYLRGGRAKHN</sequence>
<dbReference type="RefSeq" id="XP_039241274.1">
    <property type="nucleotide sequence ID" value="XM_039385340.1"/>
</dbReference>
<keyword evidence="25" id="KW-1185">Reference proteome</keyword>
<dbReference type="GeneID" id="113994649"/>
<keyword evidence="15 22" id="KW-1133">Transmembrane helix</keyword>
<proteinExistence type="inferred from homology"/>
<evidence type="ECO:0000256" key="8">
    <source>
        <dbReference type="ARBA" id="ARBA00022630"/>
    </source>
</evidence>
<dbReference type="SUPFAM" id="SSF47473">
    <property type="entry name" value="EF-hand"/>
    <property type="match status" value="1"/>
</dbReference>
<dbReference type="PROSITE" id="PS00018">
    <property type="entry name" value="EF_HAND_1"/>
    <property type="match status" value="3"/>
</dbReference>
<dbReference type="InterPro" id="IPR011992">
    <property type="entry name" value="EF-hand-dom_pair"/>
</dbReference>
<evidence type="ECO:0000259" key="24">
    <source>
        <dbReference type="PROSITE" id="PS51384"/>
    </source>
</evidence>
<dbReference type="EC" id="5.1.3.17" evidence="7"/>
<dbReference type="Gene3D" id="1.10.238.10">
    <property type="entry name" value="EF-hand"/>
    <property type="match status" value="1"/>
</dbReference>
<dbReference type="InterPro" id="IPR039261">
    <property type="entry name" value="FNR_nucleotide-bd"/>
</dbReference>
<dbReference type="GO" id="GO:0015012">
    <property type="term" value="P:heparan sulfate proteoglycan biosynthetic process"/>
    <property type="evidence" value="ECO:0007669"/>
    <property type="project" value="InterPro"/>
</dbReference>
<feature type="domain" description="EF-hand" evidence="23">
    <location>
        <begin position="119"/>
        <end position="154"/>
    </location>
</feature>
<comment type="pathway">
    <text evidence="5">Glycan metabolism; heparan sulfate biosynthesis.</text>
</comment>
<gene>
    <name evidence="26 27 28" type="primary">LOC113994649</name>
</gene>
<comment type="catalytic activity">
    <reaction evidence="20">
        <text>NADPH + 2 O2 = 2 superoxide + NADP(+) + H(+)</text>
        <dbReference type="Rhea" id="RHEA:63180"/>
        <dbReference type="ChEBI" id="CHEBI:15378"/>
        <dbReference type="ChEBI" id="CHEBI:15379"/>
        <dbReference type="ChEBI" id="CHEBI:18421"/>
        <dbReference type="ChEBI" id="CHEBI:57783"/>
        <dbReference type="ChEBI" id="CHEBI:58349"/>
    </reaction>
</comment>
<dbReference type="SFLD" id="SFLDG01169">
    <property type="entry name" value="NADPH_oxidase_subgroup_(NOX)"/>
    <property type="match status" value="1"/>
</dbReference>
<dbReference type="FunFam" id="1.10.238.10:FF:000210">
    <property type="entry name" value="NADPH oxidase 5 isoform X2"/>
    <property type="match status" value="1"/>
</dbReference>
<dbReference type="Gene3D" id="3.40.50.80">
    <property type="entry name" value="Nucleotide-binding domain of ferredoxin-NADP reductase (FNR) module"/>
    <property type="match status" value="1"/>
</dbReference>
<reference evidence="26 27" key="1">
    <citation type="submission" date="2025-04" db="UniProtKB">
        <authorList>
            <consortium name="RefSeq"/>
        </authorList>
    </citation>
    <scope>IDENTIFICATION</scope>
    <source>
        <tissue evidence="26 27">Muscle</tissue>
    </source>
</reference>
<name>A0A7R5KIF0_9PASS</name>
<dbReference type="InterPro" id="IPR039721">
    <property type="entry name" value="C5-epimerase"/>
</dbReference>
<feature type="compositionally biased region" description="Basic and acidic residues" evidence="21">
    <location>
        <begin position="1048"/>
        <end position="1064"/>
    </location>
</feature>
<dbReference type="InterPro" id="IPR002048">
    <property type="entry name" value="EF_hand_dom"/>
</dbReference>
<evidence type="ECO:0000256" key="2">
    <source>
        <dbReference type="ARBA" id="ARBA00004141"/>
    </source>
</evidence>
<keyword evidence="13" id="KW-0521">NADP</keyword>
<dbReference type="Pfam" id="PF06662">
    <property type="entry name" value="C5-epim_C"/>
    <property type="match status" value="1"/>
</dbReference>
<dbReference type="FunFam" id="2.40.30.10:FF:000056">
    <property type="entry name" value="NADPH oxidase 5"/>
    <property type="match status" value="1"/>
</dbReference>
<dbReference type="SUPFAM" id="SSF52343">
    <property type="entry name" value="Ferredoxin reductase-like, C-terminal NADP-linked domain"/>
    <property type="match status" value="1"/>
</dbReference>
<evidence type="ECO:0000256" key="5">
    <source>
        <dbReference type="ARBA" id="ARBA00005093"/>
    </source>
</evidence>
<keyword evidence="10" id="KW-0479">Metal-binding</keyword>
<keyword evidence="16" id="KW-0560">Oxidoreductase</keyword>
<evidence type="ECO:0000256" key="22">
    <source>
        <dbReference type="SAM" id="Phobius"/>
    </source>
</evidence>
<evidence type="ECO:0000256" key="18">
    <source>
        <dbReference type="ARBA" id="ARBA00023235"/>
    </source>
</evidence>
<dbReference type="CDD" id="cd00051">
    <property type="entry name" value="EFh"/>
    <property type="match status" value="1"/>
</dbReference>
<dbReference type="RefSeq" id="XP_039241276.1">
    <property type="nucleotide sequence ID" value="XM_039385342.1"/>
</dbReference>
<dbReference type="Pfam" id="PF13405">
    <property type="entry name" value="EF-hand_6"/>
    <property type="match status" value="1"/>
</dbReference>
<feature type="compositionally biased region" description="Low complexity" evidence="21">
    <location>
        <begin position="1073"/>
        <end position="1083"/>
    </location>
</feature>
<dbReference type="Pfam" id="PF01794">
    <property type="entry name" value="Ferric_reduct"/>
    <property type="match status" value="1"/>
</dbReference>
<dbReference type="InterPro" id="IPR013112">
    <property type="entry name" value="FAD-bd_8"/>
</dbReference>
<dbReference type="PRINTS" id="PR00466">
    <property type="entry name" value="GP91PHOX"/>
</dbReference>
<dbReference type="PROSITE" id="PS50222">
    <property type="entry name" value="EF_HAND_2"/>
    <property type="match status" value="3"/>
</dbReference>
<comment type="similarity">
    <text evidence="6">Belongs to the D-glucuronyl C5-epimerase family.</text>
</comment>
<dbReference type="GO" id="GO:0016491">
    <property type="term" value="F:oxidoreductase activity"/>
    <property type="evidence" value="ECO:0007669"/>
    <property type="project" value="UniProtKB-KW"/>
</dbReference>
<dbReference type="Proteomes" id="UP000504627">
    <property type="component" value="Unplaced"/>
</dbReference>
<accession>A0A7R5KIF0</accession>
<dbReference type="InterPro" id="IPR013130">
    <property type="entry name" value="Fe3_Rdtase_TM_dom"/>
</dbReference>
<evidence type="ECO:0000256" key="10">
    <source>
        <dbReference type="ARBA" id="ARBA00022723"/>
    </source>
</evidence>
<feature type="region of interest" description="Disordered" evidence="21">
    <location>
        <begin position="949"/>
        <end position="975"/>
    </location>
</feature>
<keyword evidence="11" id="KW-0274">FAD</keyword>
<evidence type="ECO:0000256" key="1">
    <source>
        <dbReference type="ARBA" id="ARBA00000434"/>
    </source>
</evidence>
<feature type="region of interest" description="Disordered" evidence="21">
    <location>
        <begin position="1040"/>
        <end position="1083"/>
    </location>
</feature>
<dbReference type="PANTHER" id="PTHR13174:SF3">
    <property type="entry name" value="D-GLUCURONYL C5-EPIMERASE"/>
    <property type="match status" value="1"/>
</dbReference>
<evidence type="ECO:0000256" key="17">
    <source>
        <dbReference type="ARBA" id="ARBA00023136"/>
    </source>
</evidence>
<dbReference type="Pfam" id="PF08022">
    <property type="entry name" value="FAD_binding_8"/>
    <property type="match status" value="1"/>
</dbReference>
<evidence type="ECO:0000256" key="6">
    <source>
        <dbReference type="ARBA" id="ARBA00005584"/>
    </source>
</evidence>
<evidence type="ECO:0000256" key="11">
    <source>
        <dbReference type="ARBA" id="ARBA00022827"/>
    </source>
</evidence>
<evidence type="ECO:0000313" key="26">
    <source>
        <dbReference type="RefSeq" id="XP_039241274.1"/>
    </source>
</evidence>
<dbReference type="GO" id="GO:0047464">
    <property type="term" value="F:heparosan-N-sulfate-glucuronate 5-epimerase activity"/>
    <property type="evidence" value="ECO:0007669"/>
    <property type="project" value="UniProtKB-EC"/>
</dbReference>
<evidence type="ECO:0000256" key="16">
    <source>
        <dbReference type="ARBA" id="ARBA00023002"/>
    </source>
</evidence>
<evidence type="ECO:0000256" key="12">
    <source>
        <dbReference type="ARBA" id="ARBA00022837"/>
    </source>
</evidence>
<evidence type="ECO:0000256" key="7">
    <source>
        <dbReference type="ARBA" id="ARBA00012087"/>
    </source>
</evidence>
<dbReference type="InterPro" id="IPR059154">
    <property type="entry name" value="Glce_b_sandwich"/>
</dbReference>
<feature type="domain" description="FAD-binding FR-type" evidence="24">
    <location>
        <begin position="645"/>
        <end position="765"/>
    </location>
</feature>
<evidence type="ECO:0000256" key="14">
    <source>
        <dbReference type="ARBA" id="ARBA00022968"/>
    </source>
</evidence>
<evidence type="ECO:0000256" key="15">
    <source>
        <dbReference type="ARBA" id="ARBA00022989"/>
    </source>
</evidence>
<dbReference type="Pfam" id="PF08030">
    <property type="entry name" value="NAD_binding_6"/>
    <property type="match status" value="1"/>
</dbReference>
<feature type="domain" description="EF-hand" evidence="23">
    <location>
        <begin position="75"/>
        <end position="110"/>
    </location>
</feature>
<dbReference type="Pfam" id="PF13499">
    <property type="entry name" value="EF-hand_7"/>
    <property type="match status" value="1"/>
</dbReference>
<dbReference type="FunFam" id="3.40.50.80:FF:000012">
    <property type="entry name" value="NADPH oxidase, isoform B"/>
    <property type="match status" value="1"/>
</dbReference>
<feature type="transmembrane region" description="Helical" evidence="22">
    <location>
        <begin position="1012"/>
        <end position="1030"/>
    </location>
</feature>
<feature type="region of interest" description="Disordered" evidence="21">
    <location>
        <begin position="732"/>
        <end position="758"/>
    </location>
</feature>
<evidence type="ECO:0000259" key="23">
    <source>
        <dbReference type="PROSITE" id="PS50222"/>
    </source>
</evidence>
<evidence type="ECO:0000313" key="28">
    <source>
        <dbReference type="RefSeq" id="XP_039241276.1"/>
    </source>
</evidence>
<comment type="catalytic activity">
    <reaction evidence="1">
        <text>[heparosan-N-sulfate](n) = [heparan-N-sulfate](n)</text>
        <dbReference type="Rhea" id="RHEA:20197"/>
        <dbReference type="Rhea" id="RHEA-COMP:9556"/>
        <dbReference type="Rhea" id="RHEA-COMP:9557"/>
        <dbReference type="ChEBI" id="CHEBI:58041"/>
        <dbReference type="ChEBI" id="CHEBI:58287"/>
        <dbReference type="EC" id="5.1.3.17"/>
    </reaction>
</comment>
<dbReference type="PROSITE" id="PS51384">
    <property type="entry name" value="FAD_FR"/>
    <property type="match status" value="1"/>
</dbReference>
<evidence type="ECO:0000256" key="3">
    <source>
        <dbReference type="ARBA" id="ARBA00004606"/>
    </source>
</evidence>
<evidence type="ECO:0000313" key="27">
    <source>
        <dbReference type="RefSeq" id="XP_039241275.1"/>
    </source>
</evidence>
<dbReference type="CDD" id="cd06186">
    <property type="entry name" value="NOX_Duox_like_FAD_NADP"/>
    <property type="match status" value="1"/>
</dbReference>
<evidence type="ECO:0000256" key="19">
    <source>
        <dbReference type="ARBA" id="ARBA00037847"/>
    </source>
</evidence>
<evidence type="ECO:0000256" key="21">
    <source>
        <dbReference type="SAM" id="MobiDB-lite"/>
    </source>
</evidence>
<evidence type="ECO:0000256" key="20">
    <source>
        <dbReference type="ARBA" id="ARBA00049908"/>
    </source>
</evidence>
<feature type="domain" description="EF-hand" evidence="23">
    <location>
        <begin position="39"/>
        <end position="74"/>
    </location>
</feature>
<keyword evidence="9 22" id="KW-0812">Transmembrane</keyword>
<dbReference type="GO" id="GO:0016020">
    <property type="term" value="C:membrane"/>
    <property type="evidence" value="ECO:0007669"/>
    <property type="project" value="UniProtKB-SubCell"/>
</dbReference>
<comment type="subcellular location">
    <subcellularLocation>
        <location evidence="19">Endomembrane system</location>
        <topology evidence="19">Single-pass membrane protein</topology>
    </subcellularLocation>
    <subcellularLocation>
        <location evidence="2">Membrane</location>
        <topology evidence="2">Multi-pass membrane protein</topology>
    </subcellularLocation>
    <subcellularLocation>
        <location evidence="3">Membrane</location>
        <topology evidence="3">Single-pass type II membrane protein</topology>
    </subcellularLocation>
</comment>
<dbReference type="InterPro" id="IPR013121">
    <property type="entry name" value="Fe_red_NAD-bd_6"/>
</dbReference>
<dbReference type="SUPFAM" id="SSF63380">
    <property type="entry name" value="Riboflavin synthase domain-like"/>
    <property type="match status" value="1"/>
</dbReference>
<dbReference type="InterPro" id="IPR010598">
    <property type="entry name" value="C5-epim_C"/>
</dbReference>
<dbReference type="InterPro" id="IPR017927">
    <property type="entry name" value="FAD-bd_FR_type"/>
</dbReference>
<keyword evidence="18" id="KW-0413">Isomerase</keyword>
<dbReference type="Pfam" id="PF21174">
    <property type="entry name" value="Glce_b_sandwich"/>
    <property type="match status" value="1"/>
</dbReference>
<dbReference type="InterPro" id="IPR018247">
    <property type="entry name" value="EF_Hand_1_Ca_BS"/>
</dbReference>
<evidence type="ECO:0000313" key="25">
    <source>
        <dbReference type="Proteomes" id="UP000504627"/>
    </source>
</evidence>
<protein>
    <recommendedName>
        <fullName evidence="7">heparosan-N-sulfate-glucuronate 5-epimerase</fullName>
        <ecNumber evidence="7">5.1.3.17</ecNumber>
    </recommendedName>
</protein>
<evidence type="ECO:0000256" key="4">
    <source>
        <dbReference type="ARBA" id="ARBA00004841"/>
    </source>
</evidence>
<evidence type="ECO:0000256" key="9">
    <source>
        <dbReference type="ARBA" id="ARBA00022692"/>
    </source>
</evidence>
<comment type="pathway">
    <text evidence="4">Glycan metabolism; heparin biosynthesis.</text>
</comment>
<keyword evidence="17 22" id="KW-0472">Membrane</keyword>